<accession>A0A1B0DJ05</accession>
<evidence type="ECO:0000313" key="3">
    <source>
        <dbReference type="Proteomes" id="UP000092462"/>
    </source>
</evidence>
<proteinExistence type="predicted"/>
<dbReference type="PANTHER" id="PTHR33273:SF4">
    <property type="entry name" value="ENDONUCLEASE_EXONUCLEASE_PHOSPHATASE DOMAIN-CONTAINING PROTEIN"/>
    <property type="match status" value="1"/>
</dbReference>
<dbReference type="Pfam" id="PF07841">
    <property type="entry name" value="DM4_12"/>
    <property type="match status" value="1"/>
</dbReference>
<name>A0A1B0DJ05_PHLPP</name>
<dbReference type="GO" id="GO:0003824">
    <property type="term" value="F:catalytic activity"/>
    <property type="evidence" value="ECO:0007669"/>
    <property type="project" value="InterPro"/>
</dbReference>
<dbReference type="Pfam" id="PF14529">
    <property type="entry name" value="Exo_endo_phos_2"/>
    <property type="match status" value="1"/>
</dbReference>
<dbReference type="EnsemblMetazoa" id="PPAI008142-RA">
    <property type="protein sequence ID" value="PPAI008142-PA"/>
    <property type="gene ID" value="PPAI008142"/>
</dbReference>
<feature type="domain" description="Endonuclease/exonuclease/phosphatase" evidence="1">
    <location>
        <begin position="26"/>
        <end position="138"/>
    </location>
</feature>
<dbReference type="EMBL" id="AJVK01063501">
    <property type="status" value="NOT_ANNOTATED_CDS"/>
    <property type="molecule type" value="Genomic_DNA"/>
</dbReference>
<sequence length="215" mass="23834">MFSEIVVNFNIDAVAITCRIDGRQLSFCSVYFKPQLNSIRDDLESLLRSLPSPLVLGGDMNAHNEIWGCSSTQKKGREVESFILDSGLSLMNNGDPTYIHPGYGSISAIDLTFCSPSLNILLEWGTVKEAYGSDHTPIVISSLGPTFMNSRRINHGHRGRACLLRAICEEAENPINEHNGVLGDVIHIILTPSTSIREDLHPEYYKAEDLGRFQV</sequence>
<dbReference type="VEuPathDB" id="VectorBase:PPAI008142"/>
<dbReference type="SMART" id="SM00718">
    <property type="entry name" value="DM4_12"/>
    <property type="match status" value="1"/>
</dbReference>
<evidence type="ECO:0000313" key="2">
    <source>
        <dbReference type="EnsemblMetazoa" id="PPAI008142-PA"/>
    </source>
</evidence>
<reference evidence="2" key="1">
    <citation type="submission" date="2022-08" db="UniProtKB">
        <authorList>
            <consortium name="EnsemblMetazoa"/>
        </authorList>
    </citation>
    <scope>IDENTIFICATION</scope>
    <source>
        <strain evidence="2">Israel</strain>
    </source>
</reference>
<keyword evidence="3" id="KW-1185">Reference proteome</keyword>
<dbReference type="InterPro" id="IPR006631">
    <property type="entry name" value="DM4_12"/>
</dbReference>
<dbReference type="VEuPathDB" id="VectorBase:PPAPM1_011996"/>
<dbReference type="InterPro" id="IPR005135">
    <property type="entry name" value="Endo/exonuclease/phosphatase"/>
</dbReference>
<dbReference type="InterPro" id="IPR036691">
    <property type="entry name" value="Endo/exonu/phosph_ase_sf"/>
</dbReference>
<dbReference type="SUPFAM" id="SSF56219">
    <property type="entry name" value="DNase I-like"/>
    <property type="match status" value="1"/>
</dbReference>
<dbReference type="PANTHER" id="PTHR33273">
    <property type="entry name" value="DOMAIN-CONTAINING PROTEIN, PUTATIVE-RELATED"/>
    <property type="match status" value="1"/>
</dbReference>
<dbReference type="AlphaFoldDB" id="A0A1B0DJ05"/>
<dbReference type="Proteomes" id="UP000092462">
    <property type="component" value="Unassembled WGS sequence"/>
</dbReference>
<protein>
    <recommendedName>
        <fullName evidence="1">Endonuclease/exonuclease/phosphatase domain-containing protein</fullName>
    </recommendedName>
</protein>
<organism evidence="2 3">
    <name type="scientific">Phlebotomus papatasi</name>
    <name type="common">Sandfly</name>
    <dbReference type="NCBI Taxonomy" id="29031"/>
    <lineage>
        <taxon>Eukaryota</taxon>
        <taxon>Metazoa</taxon>
        <taxon>Ecdysozoa</taxon>
        <taxon>Arthropoda</taxon>
        <taxon>Hexapoda</taxon>
        <taxon>Insecta</taxon>
        <taxon>Pterygota</taxon>
        <taxon>Neoptera</taxon>
        <taxon>Endopterygota</taxon>
        <taxon>Diptera</taxon>
        <taxon>Nematocera</taxon>
        <taxon>Psychodoidea</taxon>
        <taxon>Psychodidae</taxon>
        <taxon>Phlebotomus</taxon>
        <taxon>Phlebotomus</taxon>
    </lineage>
</organism>
<dbReference type="Gene3D" id="3.60.10.10">
    <property type="entry name" value="Endonuclease/exonuclease/phosphatase"/>
    <property type="match status" value="1"/>
</dbReference>
<evidence type="ECO:0000259" key="1">
    <source>
        <dbReference type="Pfam" id="PF14529"/>
    </source>
</evidence>